<feature type="coiled-coil region" evidence="1">
    <location>
        <begin position="150"/>
        <end position="177"/>
    </location>
</feature>
<feature type="compositionally biased region" description="Low complexity" evidence="2">
    <location>
        <begin position="202"/>
        <end position="214"/>
    </location>
</feature>
<feature type="compositionally biased region" description="Basic and acidic residues" evidence="2">
    <location>
        <begin position="1"/>
        <end position="14"/>
    </location>
</feature>
<gene>
    <name evidence="3" type="ORF">PCOR1329_LOCUS76109</name>
</gene>
<feature type="region of interest" description="Disordered" evidence="2">
    <location>
        <begin position="1"/>
        <end position="20"/>
    </location>
</feature>
<protein>
    <submittedName>
        <fullName evidence="3">Uncharacterized protein</fullName>
    </submittedName>
</protein>
<keyword evidence="4" id="KW-1185">Reference proteome</keyword>
<evidence type="ECO:0000313" key="3">
    <source>
        <dbReference type="EMBL" id="CAK0898154.1"/>
    </source>
</evidence>
<dbReference type="Proteomes" id="UP001189429">
    <property type="component" value="Unassembled WGS sequence"/>
</dbReference>
<keyword evidence="1" id="KW-0175">Coiled coil</keyword>
<name>A0ABN9XIA3_9DINO</name>
<evidence type="ECO:0000256" key="2">
    <source>
        <dbReference type="SAM" id="MobiDB-lite"/>
    </source>
</evidence>
<dbReference type="EMBL" id="CAUYUJ010020436">
    <property type="protein sequence ID" value="CAK0898154.1"/>
    <property type="molecule type" value="Genomic_DNA"/>
</dbReference>
<sequence>MLEAQQEARREPPRQSRRWAARATVAREWLQEAPMQVGATSGESQLDESAFDGVERMDDCSFLDEVFSDGAGAAWPPCPAPGVGASLYGGVGPTAGELGPGASSEALLGAVDEEAAAAKAAQLCKARVWLAEAELLRLCESGFCFFSAEWNAAEAAIDEATMHLREAEEKLRKCRARSRDILRPFRPPPPTAARRRKGGRGAAPRARGPPVRHGVSVDSARSPCARCSFVNR</sequence>
<comment type="caution">
    <text evidence="3">The sequence shown here is derived from an EMBL/GenBank/DDBJ whole genome shotgun (WGS) entry which is preliminary data.</text>
</comment>
<evidence type="ECO:0000313" key="4">
    <source>
        <dbReference type="Proteomes" id="UP001189429"/>
    </source>
</evidence>
<accession>A0ABN9XIA3</accession>
<organism evidence="3 4">
    <name type="scientific">Prorocentrum cordatum</name>
    <dbReference type="NCBI Taxonomy" id="2364126"/>
    <lineage>
        <taxon>Eukaryota</taxon>
        <taxon>Sar</taxon>
        <taxon>Alveolata</taxon>
        <taxon>Dinophyceae</taxon>
        <taxon>Prorocentrales</taxon>
        <taxon>Prorocentraceae</taxon>
        <taxon>Prorocentrum</taxon>
    </lineage>
</organism>
<reference evidence="3" key="1">
    <citation type="submission" date="2023-10" db="EMBL/GenBank/DDBJ databases">
        <authorList>
            <person name="Chen Y."/>
            <person name="Shah S."/>
            <person name="Dougan E. K."/>
            <person name="Thang M."/>
            <person name="Chan C."/>
        </authorList>
    </citation>
    <scope>NUCLEOTIDE SEQUENCE [LARGE SCALE GENOMIC DNA]</scope>
</reference>
<evidence type="ECO:0000256" key="1">
    <source>
        <dbReference type="SAM" id="Coils"/>
    </source>
</evidence>
<feature type="region of interest" description="Disordered" evidence="2">
    <location>
        <begin position="181"/>
        <end position="221"/>
    </location>
</feature>
<proteinExistence type="predicted"/>